<proteinExistence type="predicted"/>
<comment type="subcellular location">
    <subcellularLocation>
        <location evidence="1">Endomembrane system</location>
        <topology evidence="1">Peripheral membrane protein</topology>
    </subcellularLocation>
</comment>
<reference evidence="4 5" key="1">
    <citation type="submission" date="2022-01" db="EMBL/GenBank/DDBJ databases">
        <title>A high-quality chromosome-level genome assembly of rohu carp, Labeo rohita.</title>
        <authorList>
            <person name="Arick M.A. II"/>
            <person name="Hsu C.-Y."/>
            <person name="Magbanua Z."/>
            <person name="Pechanova O."/>
            <person name="Grover C."/>
            <person name="Miller E."/>
            <person name="Thrash A."/>
            <person name="Ezzel L."/>
            <person name="Alam S."/>
            <person name="Benzie J."/>
            <person name="Hamilton M."/>
            <person name="Karsi A."/>
            <person name="Lawrence M.L."/>
            <person name="Peterson D.G."/>
        </authorList>
    </citation>
    <scope>NUCLEOTIDE SEQUENCE [LARGE SCALE GENOMIC DNA]</scope>
    <source>
        <strain evidence="5">BAU-BD-2019</strain>
        <tissue evidence="4">Blood</tissue>
    </source>
</reference>
<comment type="caution">
    <text evidence="4">The sequence shown here is derived from an EMBL/GenBank/DDBJ whole genome shotgun (WGS) entry which is preliminary data.</text>
</comment>
<name>A0ABQ8LTH2_LABRO</name>
<evidence type="ECO:0000256" key="2">
    <source>
        <dbReference type="ARBA" id="ARBA00023136"/>
    </source>
</evidence>
<sequence>MEHSAHHTLLLEIRCLTDRYANILGGGGKDIYRMSNSFTAIARLLGRKLEADSTLSSSEMFAENQRLQVKIQAFEQKMGDEVEELEEEGASPGPQRRHSLGQAARDERREMRFNRSKSLALHALRTRSINSDSGPEGEGVDLSAEPDDCEAGPSPETGPPLTTLQENHKLTETQPDTSPNSEGQKVAAGDPREGDRLWIHLRDNMEEIKTFCAEMIKQIPVPEQCVIEDSHRGCVAKLSFSCPLKGHYCLYGKSCFSLCSRQPHLWIQIMLLALQDKCVKQLRKLWEKTQLTGAHSFELAMTQTTVPHKKDIMRKKWPSRVGKVCLILIKDYIYAFEEKAD</sequence>
<accession>A0ABQ8LTH2</accession>
<evidence type="ECO:0000313" key="4">
    <source>
        <dbReference type="EMBL" id="KAI2653948.1"/>
    </source>
</evidence>
<keyword evidence="5" id="KW-1185">Reference proteome</keyword>
<evidence type="ECO:0000313" key="5">
    <source>
        <dbReference type="Proteomes" id="UP000830375"/>
    </source>
</evidence>
<protein>
    <submittedName>
        <fullName evidence="4">Ventricular zone-expressed PH domain-containing protein</fullName>
    </submittedName>
</protein>
<feature type="region of interest" description="Disordered" evidence="3">
    <location>
        <begin position="124"/>
        <end position="193"/>
    </location>
</feature>
<feature type="compositionally biased region" description="Polar residues" evidence="3">
    <location>
        <begin position="172"/>
        <end position="183"/>
    </location>
</feature>
<dbReference type="InterPro" id="IPR039888">
    <property type="entry name" value="Melted-like"/>
</dbReference>
<dbReference type="PANTHER" id="PTHR21630">
    <property type="entry name" value="VEPH-A/MELTED"/>
    <property type="match status" value="1"/>
</dbReference>
<organism evidence="4 5">
    <name type="scientific">Labeo rohita</name>
    <name type="common">Indian major carp</name>
    <name type="synonym">Cyprinus rohita</name>
    <dbReference type="NCBI Taxonomy" id="84645"/>
    <lineage>
        <taxon>Eukaryota</taxon>
        <taxon>Metazoa</taxon>
        <taxon>Chordata</taxon>
        <taxon>Craniata</taxon>
        <taxon>Vertebrata</taxon>
        <taxon>Euteleostomi</taxon>
        <taxon>Actinopterygii</taxon>
        <taxon>Neopterygii</taxon>
        <taxon>Teleostei</taxon>
        <taxon>Ostariophysi</taxon>
        <taxon>Cypriniformes</taxon>
        <taxon>Cyprinidae</taxon>
        <taxon>Labeoninae</taxon>
        <taxon>Labeonini</taxon>
        <taxon>Labeo</taxon>
    </lineage>
</organism>
<evidence type="ECO:0000256" key="1">
    <source>
        <dbReference type="ARBA" id="ARBA00004184"/>
    </source>
</evidence>
<feature type="region of interest" description="Disordered" evidence="3">
    <location>
        <begin position="80"/>
        <end position="110"/>
    </location>
</feature>
<gene>
    <name evidence="4" type="ORF">H4Q32_014319</name>
</gene>
<keyword evidence="2" id="KW-0472">Membrane</keyword>
<dbReference type="EMBL" id="JACTAM010000018">
    <property type="protein sequence ID" value="KAI2653948.1"/>
    <property type="molecule type" value="Genomic_DNA"/>
</dbReference>
<dbReference type="Proteomes" id="UP000830375">
    <property type="component" value="Unassembled WGS sequence"/>
</dbReference>
<dbReference type="PANTHER" id="PTHR21630:SF10">
    <property type="entry name" value="VENTRICULAR ZONE-EXPRESSED PH DOMAIN-CONTAINING PROTEIN HOMOLOG 1"/>
    <property type="match status" value="1"/>
</dbReference>
<evidence type="ECO:0000256" key="3">
    <source>
        <dbReference type="SAM" id="MobiDB-lite"/>
    </source>
</evidence>